<evidence type="ECO:0000256" key="2">
    <source>
        <dbReference type="SAM" id="Phobius"/>
    </source>
</evidence>
<dbReference type="Gene3D" id="2.130.10.10">
    <property type="entry name" value="YVTN repeat-like/Quinoprotein amine dehydrogenase"/>
    <property type="match status" value="1"/>
</dbReference>
<dbReference type="InterPro" id="IPR002372">
    <property type="entry name" value="PQQ_rpt_dom"/>
</dbReference>
<evidence type="ECO:0000259" key="3">
    <source>
        <dbReference type="Pfam" id="PF13360"/>
    </source>
</evidence>
<proteinExistence type="predicted"/>
<protein>
    <submittedName>
        <fullName evidence="4">PQQ-binding-like beta-propeller repeat protein</fullName>
    </submittedName>
</protein>
<keyword evidence="2" id="KW-1133">Transmembrane helix</keyword>
<evidence type="ECO:0000256" key="1">
    <source>
        <dbReference type="SAM" id="MobiDB-lite"/>
    </source>
</evidence>
<evidence type="ECO:0000313" key="5">
    <source>
        <dbReference type="Proteomes" id="UP000481109"/>
    </source>
</evidence>
<feature type="compositionally biased region" description="Low complexity" evidence="1">
    <location>
        <begin position="21"/>
        <end position="42"/>
    </location>
</feature>
<dbReference type="Pfam" id="PF13360">
    <property type="entry name" value="PQQ_2"/>
    <property type="match status" value="1"/>
</dbReference>
<feature type="region of interest" description="Disordered" evidence="1">
    <location>
        <begin position="130"/>
        <end position="171"/>
    </location>
</feature>
<gene>
    <name evidence="4" type="ORF">G6045_33735</name>
</gene>
<keyword evidence="2" id="KW-0472">Membrane</keyword>
<reference evidence="4 5" key="1">
    <citation type="submission" date="2020-02" db="EMBL/GenBank/DDBJ databases">
        <title>Whole-genome analyses of novel actinobacteria.</title>
        <authorList>
            <person name="Sahin N."/>
            <person name="Tokatli A."/>
        </authorList>
    </citation>
    <scope>NUCLEOTIDE SEQUENCE [LARGE SCALE GENOMIC DNA]</scope>
    <source>
        <strain evidence="4 5">YC504</strain>
    </source>
</reference>
<feature type="compositionally biased region" description="Low complexity" evidence="1">
    <location>
        <begin position="49"/>
        <end position="94"/>
    </location>
</feature>
<feature type="non-terminal residue" evidence="4">
    <location>
        <position position="1"/>
    </location>
</feature>
<accession>A0A6G4XTP3</accession>
<sequence>PATPPPPAGPPSTPPPGQPGYGYPQAPGQPAQPGYGTPAPGQVYPTPTPGQQIGYGQQAAGQQQPYGTQQQQPYGTYQQQPYGSYQQPGTAPMGAPGGGGGKKLNTQMMIIIAAVVAVALIIGAGVFLASGDDEGGKKDESKQGQTDGGKGGGGEENKGGGTGKEKKPASTKGAVLFNVPAPEVKGDDAITVKGSWLTEKTYAKVGVYEIVGYNPDSGEKLWTIPLDGEVCSASEHVSADGITAVNFHNAKPTKEDPYPGCTEVAAIDIDNGKKLWQEQAKAGDQAINFSQVTVGGNLVAAGSTSGGAAWDLKTGGIKWEPRAGDKCVDQGYGGGKTLVAISRCGSDFDKAPRKVQPLDDAGKPISEYTLPSGIQWAHIPSTDPLVVAVDSTNESKGPTDYFSIDAKTGKLRSKIAVDPEKMDSDCDATNVEPCSHMAVGNDHLYLATREHEGGGEYGMTNEIISYNLATGKEGGQKADAGDKYSMFPLRMDGGNIIAYKVPPYDKGGQIVSIDGKTFEQTVFLENPSDEAVRDAETSFSTSHAEYRYANGRLFISDVFASKPLSSDDKNYLVVGLGAK</sequence>
<dbReference type="InterPro" id="IPR015943">
    <property type="entry name" value="WD40/YVTN_repeat-like_dom_sf"/>
</dbReference>
<dbReference type="SUPFAM" id="SSF50998">
    <property type="entry name" value="Quinoprotein alcohol dehydrogenase-like"/>
    <property type="match status" value="1"/>
</dbReference>
<feature type="domain" description="Pyrrolo-quinoline quinone repeat" evidence="3">
    <location>
        <begin position="206"/>
        <end position="320"/>
    </location>
</feature>
<dbReference type="RefSeq" id="WP_165336002.1">
    <property type="nucleotide sequence ID" value="NZ_JAAKZW010000230.1"/>
</dbReference>
<dbReference type="InterPro" id="IPR011047">
    <property type="entry name" value="Quinoprotein_ADH-like_sf"/>
</dbReference>
<dbReference type="AlphaFoldDB" id="A0A6G4XTP3"/>
<keyword evidence="5" id="KW-1185">Reference proteome</keyword>
<comment type="caution">
    <text evidence="4">The sequence shown here is derived from an EMBL/GenBank/DDBJ whole genome shotgun (WGS) entry which is preliminary data.</text>
</comment>
<evidence type="ECO:0000313" key="4">
    <source>
        <dbReference type="EMBL" id="NGO80583.1"/>
    </source>
</evidence>
<organism evidence="4 5">
    <name type="scientific">Streptomyces mesophilus</name>
    <dbReference type="NCBI Taxonomy" id="1775132"/>
    <lineage>
        <taxon>Bacteria</taxon>
        <taxon>Bacillati</taxon>
        <taxon>Actinomycetota</taxon>
        <taxon>Actinomycetes</taxon>
        <taxon>Kitasatosporales</taxon>
        <taxon>Streptomycetaceae</taxon>
        <taxon>Streptomyces</taxon>
    </lineage>
</organism>
<keyword evidence="2" id="KW-0812">Transmembrane</keyword>
<feature type="transmembrane region" description="Helical" evidence="2">
    <location>
        <begin position="109"/>
        <end position="129"/>
    </location>
</feature>
<feature type="compositionally biased region" description="Basic and acidic residues" evidence="1">
    <location>
        <begin position="153"/>
        <end position="168"/>
    </location>
</feature>
<feature type="region of interest" description="Disordered" evidence="1">
    <location>
        <begin position="1"/>
        <end position="98"/>
    </location>
</feature>
<dbReference type="EMBL" id="JAAKZW010000230">
    <property type="protein sequence ID" value="NGO80583.1"/>
    <property type="molecule type" value="Genomic_DNA"/>
</dbReference>
<dbReference type="Proteomes" id="UP000481109">
    <property type="component" value="Unassembled WGS sequence"/>
</dbReference>
<name>A0A6G4XTP3_9ACTN</name>
<feature type="compositionally biased region" description="Pro residues" evidence="1">
    <location>
        <begin position="1"/>
        <end position="18"/>
    </location>
</feature>